<gene>
    <name evidence="1" type="ORF">M5I08_12465</name>
</gene>
<sequence length="117" mass="12881">MKKTRNASHYVIGDDVEVTDVDFESEAVFVNGERLNDERVSQMAEESVRLAREREANLIPGGKSLSGGTAHSPAVQVVVSETTHAKLKELASSRRMSVSKLLRPVLDDFVARETRNG</sequence>
<organism evidence="1 2">
    <name type="scientific">Candidatus Mycobacterium methanotrophicum</name>
    <dbReference type="NCBI Taxonomy" id="2943498"/>
    <lineage>
        <taxon>Bacteria</taxon>
        <taxon>Bacillati</taxon>
        <taxon>Actinomycetota</taxon>
        <taxon>Actinomycetes</taxon>
        <taxon>Mycobacteriales</taxon>
        <taxon>Mycobacteriaceae</taxon>
        <taxon>Mycobacterium</taxon>
    </lineage>
</organism>
<evidence type="ECO:0000313" key="2">
    <source>
        <dbReference type="Proteomes" id="UP001056610"/>
    </source>
</evidence>
<dbReference type="Proteomes" id="UP001056610">
    <property type="component" value="Chromosome"/>
</dbReference>
<keyword evidence="2" id="KW-1185">Reference proteome</keyword>
<accession>A0ABY4QT80</accession>
<dbReference type="EMBL" id="CP097320">
    <property type="protein sequence ID" value="UQX13074.1"/>
    <property type="molecule type" value="Genomic_DNA"/>
</dbReference>
<dbReference type="RefSeq" id="WP_219066922.1">
    <property type="nucleotide sequence ID" value="NZ_CAJUXY010000012.1"/>
</dbReference>
<name>A0ABY4QT80_9MYCO</name>
<proteinExistence type="predicted"/>
<protein>
    <submittedName>
        <fullName evidence="1">DNA-binding protein</fullName>
    </submittedName>
</protein>
<dbReference type="GO" id="GO:0003677">
    <property type="term" value="F:DNA binding"/>
    <property type="evidence" value="ECO:0007669"/>
    <property type="project" value="UniProtKB-KW"/>
</dbReference>
<reference evidence="1" key="1">
    <citation type="submission" date="2022-05" db="EMBL/GenBank/DDBJ databases">
        <title>A methanotrophic Mycobacterium dominates a cave microbial ecosystem.</title>
        <authorList>
            <person name="Van Spanning R.J.M."/>
            <person name="Guan Q."/>
            <person name="Melkonian C."/>
            <person name="Gallant J."/>
            <person name="Polerecky L."/>
            <person name="Flot J.-F."/>
            <person name="Brandt B.W."/>
            <person name="Braster M."/>
            <person name="Iturbe Espinoza P."/>
            <person name="Aerts J."/>
            <person name="Meima-Franke M."/>
            <person name="Piersma S.R."/>
            <person name="Bunduc C."/>
            <person name="Ummels R."/>
            <person name="Pain A."/>
            <person name="Fleming E.J."/>
            <person name="van der Wel N."/>
            <person name="Gherman V.D."/>
            <person name="Sarbu S.M."/>
            <person name="Bodelier P.L.E."/>
            <person name="Bitter W."/>
        </authorList>
    </citation>
    <scope>NUCLEOTIDE SEQUENCE</scope>
    <source>
        <strain evidence="1">Sulfur Cave</strain>
    </source>
</reference>
<evidence type="ECO:0000313" key="1">
    <source>
        <dbReference type="EMBL" id="UQX13074.1"/>
    </source>
</evidence>
<keyword evidence="1" id="KW-0238">DNA-binding</keyword>